<dbReference type="OrthoDB" id="6252103at2759"/>
<proteinExistence type="predicted"/>
<evidence type="ECO:0000313" key="2">
    <source>
        <dbReference type="Proteomes" id="UP000812440"/>
    </source>
</evidence>
<organism evidence="1 2">
    <name type="scientific">Hymenochirus boettgeri</name>
    <name type="common">Congo dwarf clawed frog</name>
    <dbReference type="NCBI Taxonomy" id="247094"/>
    <lineage>
        <taxon>Eukaryota</taxon>
        <taxon>Metazoa</taxon>
        <taxon>Chordata</taxon>
        <taxon>Craniata</taxon>
        <taxon>Vertebrata</taxon>
        <taxon>Euteleostomi</taxon>
        <taxon>Amphibia</taxon>
        <taxon>Batrachia</taxon>
        <taxon>Anura</taxon>
        <taxon>Pipoidea</taxon>
        <taxon>Pipidae</taxon>
        <taxon>Pipinae</taxon>
        <taxon>Hymenochirus</taxon>
    </lineage>
</organism>
<name>A0A8T2K0Z0_9PIPI</name>
<dbReference type="Proteomes" id="UP000812440">
    <property type="component" value="Chromosome 2"/>
</dbReference>
<gene>
    <name evidence="1" type="ORF">GDO86_002800</name>
</gene>
<dbReference type="AlphaFoldDB" id="A0A8T2K0Z0"/>
<protein>
    <submittedName>
        <fullName evidence="1">Uncharacterized protein</fullName>
    </submittedName>
</protein>
<evidence type="ECO:0000313" key="1">
    <source>
        <dbReference type="EMBL" id="KAG8450282.1"/>
    </source>
</evidence>
<dbReference type="Gene3D" id="2.130.10.10">
    <property type="entry name" value="YVTN repeat-like/Quinoprotein amine dehydrogenase"/>
    <property type="match status" value="2"/>
</dbReference>
<comment type="caution">
    <text evidence="1">The sequence shown here is derived from an EMBL/GenBank/DDBJ whole genome shotgun (WGS) entry which is preliminary data.</text>
</comment>
<accession>A0A8T2K0Z0</accession>
<dbReference type="InterPro" id="IPR015943">
    <property type="entry name" value="WD40/YVTN_repeat-like_dom_sf"/>
</dbReference>
<dbReference type="EMBL" id="JAACNH010000002">
    <property type="protein sequence ID" value="KAG8450282.1"/>
    <property type="molecule type" value="Genomic_DNA"/>
</dbReference>
<keyword evidence="2" id="KW-1185">Reference proteome</keyword>
<sequence length="111" mass="12184">MAQNPPCSDSYIHYNARFNTSCSAKGMCQPAEGKEMLTLRAVIGYNGNGRSNMVWNPDTGFFSYTGGCVIVVEDLHSGSQKHWIGHPEEISTLAVTNDAHVSLFHPILQAR</sequence>
<reference evidence="1" key="1">
    <citation type="thesis" date="2020" institute="ProQuest LLC" country="789 East Eisenhower Parkway, Ann Arbor, MI, USA">
        <title>Comparative Genomics and Chromosome Evolution.</title>
        <authorList>
            <person name="Mudd A.B."/>
        </authorList>
    </citation>
    <scope>NUCLEOTIDE SEQUENCE</scope>
    <source>
        <strain evidence="1">Female2</strain>
        <tissue evidence="1">Blood</tissue>
    </source>
</reference>